<dbReference type="SMART" id="SM00365">
    <property type="entry name" value="LRR_SD22"/>
    <property type="match status" value="7"/>
</dbReference>
<evidence type="ECO:0000259" key="8">
    <source>
        <dbReference type="SMART" id="SM01011"/>
    </source>
</evidence>
<dbReference type="Pfam" id="PF00090">
    <property type="entry name" value="TSP_1"/>
    <property type="match status" value="1"/>
</dbReference>
<proteinExistence type="predicted"/>
<feature type="compositionally biased region" description="Basic and acidic residues" evidence="7">
    <location>
        <begin position="1"/>
        <end position="10"/>
    </location>
</feature>
<evidence type="ECO:0000256" key="2">
    <source>
        <dbReference type="ARBA" id="ARBA00022525"/>
    </source>
</evidence>
<dbReference type="Pfam" id="PF19236">
    <property type="entry name" value="ADAMTS_CR_3"/>
    <property type="match status" value="1"/>
</dbReference>
<dbReference type="GO" id="GO:0030198">
    <property type="term" value="P:extracellular matrix organization"/>
    <property type="evidence" value="ECO:0007669"/>
    <property type="project" value="TreeGrafter"/>
</dbReference>
<evidence type="ECO:0000256" key="3">
    <source>
        <dbReference type="ARBA" id="ARBA00022530"/>
    </source>
</evidence>
<evidence type="ECO:0000256" key="7">
    <source>
        <dbReference type="SAM" id="MobiDB-lite"/>
    </source>
</evidence>
<dbReference type="SMART" id="SM00209">
    <property type="entry name" value="TSP1"/>
    <property type="match status" value="8"/>
</dbReference>
<dbReference type="InterPro" id="IPR000884">
    <property type="entry name" value="TSP1_rpt"/>
</dbReference>
<feature type="compositionally biased region" description="Polar residues" evidence="7">
    <location>
        <begin position="537"/>
        <end position="551"/>
    </location>
</feature>
<dbReference type="InterPro" id="IPR045371">
    <property type="entry name" value="ADAMTS_CR_3"/>
</dbReference>
<feature type="compositionally biased region" description="Low complexity" evidence="7">
    <location>
        <begin position="563"/>
        <end position="575"/>
    </location>
</feature>
<dbReference type="PANTHER" id="PTHR13723:SF319">
    <property type="entry name" value="THROMBOSPONDIN TYPE 1 DOMAIN CONTAINING 4"/>
    <property type="match status" value="1"/>
</dbReference>
<dbReference type="Pfam" id="PF05986">
    <property type="entry name" value="ADAMTS_spacer1"/>
    <property type="match status" value="1"/>
</dbReference>
<dbReference type="GO" id="GO:0070006">
    <property type="term" value="F:metalloaminopeptidase activity"/>
    <property type="evidence" value="ECO:0007669"/>
    <property type="project" value="InterPro"/>
</dbReference>
<feature type="region of interest" description="Disordered" evidence="7">
    <location>
        <begin position="1073"/>
        <end position="1138"/>
    </location>
</feature>
<dbReference type="PROSITE" id="PS50092">
    <property type="entry name" value="TSP1"/>
    <property type="match status" value="6"/>
</dbReference>
<dbReference type="GO" id="GO:0031012">
    <property type="term" value="C:extracellular matrix"/>
    <property type="evidence" value="ECO:0007669"/>
    <property type="project" value="TreeGrafter"/>
</dbReference>
<dbReference type="SMART" id="SM01011">
    <property type="entry name" value="AMP_N"/>
    <property type="match status" value="1"/>
</dbReference>
<keyword evidence="4" id="KW-0433">Leucine-rich repeat</keyword>
<feature type="region of interest" description="Disordered" evidence="7">
    <location>
        <begin position="1151"/>
        <end position="1179"/>
    </location>
</feature>
<evidence type="ECO:0000313" key="10">
    <source>
        <dbReference type="Proteomes" id="UP000298787"/>
    </source>
</evidence>
<feature type="region of interest" description="Disordered" evidence="7">
    <location>
        <begin position="1027"/>
        <end position="1061"/>
    </location>
</feature>
<dbReference type="Gene3D" id="2.20.100.10">
    <property type="entry name" value="Thrombospondin type-1 (TSP1) repeat"/>
    <property type="match status" value="7"/>
</dbReference>
<dbReference type="Pfam" id="PF19030">
    <property type="entry name" value="TSP1_ADAMTS"/>
    <property type="match status" value="6"/>
</dbReference>
<name>A0A4U5U7F5_COLLU</name>
<evidence type="ECO:0000313" key="9">
    <source>
        <dbReference type="EMBL" id="TKS69778.1"/>
    </source>
</evidence>
<feature type="region of interest" description="Disordered" evidence="7">
    <location>
        <begin position="1"/>
        <end position="20"/>
    </location>
</feature>
<dbReference type="SMART" id="SM00369">
    <property type="entry name" value="LRR_TYP"/>
    <property type="match status" value="5"/>
</dbReference>
<dbReference type="PROSITE" id="PS51450">
    <property type="entry name" value="LRR"/>
    <property type="match status" value="7"/>
</dbReference>
<dbReference type="Pfam" id="PF14580">
    <property type="entry name" value="LRR_9"/>
    <property type="match status" value="1"/>
</dbReference>
<dbReference type="FunFam" id="2.60.120.830:FF:000001">
    <property type="entry name" value="A disintegrin and metalloproteinase with thrombospondin motifs 1"/>
    <property type="match status" value="1"/>
</dbReference>
<dbReference type="InterPro" id="IPR036383">
    <property type="entry name" value="TSP1_rpt_sf"/>
</dbReference>
<protein>
    <submittedName>
        <fullName evidence="9">Thrombospondin type-1 domain-containing protein 4 A</fullName>
    </submittedName>
</protein>
<dbReference type="STRING" id="240159.A0A4U5U7F5"/>
<dbReference type="Gene3D" id="3.80.10.10">
    <property type="entry name" value="Ribonuclease Inhibitor"/>
    <property type="match status" value="3"/>
</dbReference>
<keyword evidence="5" id="KW-0732">Signal</keyword>
<sequence length="1973" mass="220086">MEPERTESKTMRSQKHSSGVSDRWVFLTPMVNSCKLHLTTVKSPVPEGAQSVTDSQDPVKEKCIAQTSNHCNPENRVHACSQRGLVQTPPSFVSDPTYSPVHNRVQQAGGAPSSLDAFSYAAQEARNKSRKPANNAGTIYYRNALNLPKPTENRLHACRQRGLVQTPPMPSFVSDPTCSPVHNLVQQAGGAPSSLDAFSHAAQEARNKSRKPANIAGTTYYHNALNLPRPAGSSGRYRYNAVPGFPFSRPPHDSFASSFQRIDLDRRCLEECPQLGIMNGLQLLNLQHNQITMIQHLSHLQQLVFLNLCDNHISEMTGIEALTSLRILMLGKNRINKICGLENLSKLNILDLHDNQISRIENMSHLSELRVLNLAGNSLSRVEKLQGLNSLDELNLRHNCISVVTEVDRLPCLQRLFLSCNNITSFDQLACLGESRSLSELTLDGNPVALETWYKQAVLRCVLHLRQLDMKRITDEDRRMAGVQARKEEEKKRESHKQTIHKEKRRLAIRNAAQQWEGVRACLELPPTNGAKEEVSPENSPAHSPAQTNGLAQEPSPDEPRRVSPGSGPERPSGGTETRLRTNSRPNSPRDPKLRLHGIILPDQAMIEPDLAGVRLAETGSGSVQSLSLSDSHLAELDGDTLRLFGLGALEALERGWGVQTAGAVTVITFRYINFDAIVPTLPRIRVKFPNLLHLIFLETNISRLPQLAALAQVRRLDQLTIHPEGNPVVSLALWRSFVIYRLHHFNLQRINGQEVTMNDVIAAERVFGTLGHIAATETPRCRLLLVLEESRKRQLQFLLEGRGRRAGLSPEELRDNGKLLGESLSRALFNYPSRDCSAESPEEGSVESSERATMIEQYLQELVQRASDTNLKGEALHKLWPSMFAEMVRDCVLEMRDRAAFRQASLAKLSETKVSALLLLLWSDPLDCQHTTDHRKVTQRAESQQEFRAEPQQEFSVEHGEIQGSWGTWGAWSTCSRTCGNGVQEQSRPCLPIYTPSQYPSRRVGVHPQQPGHVISALQPTVPLHRDTVRSSNSSSRGVLREEKQTRPGGHRRVTHIAPGRYGYGRAPYVAPLQMDTGQGSGMSHPRRQRRSAAADAHHPTVRGHGGHRSNNLDPPNNHHRYSRPYMQSRAQQPQSNQVWAPLYQPGSANQVQQGVQTGSQTYGPQQHQERPYNPLPTSSCTGEHARYRICNINACPPPSKHIRAVQCSSYNNQPFMGRLYEWEPFNEAPAEQHCELNCRAKGFRFYVRQSDRVIDGTPCGQNETFLCVAGKCTSLGCDDYLGSGKVMDKCGVCGGDNTTCRLVSGVFKHSLTKIGYHKILEIPEGATKINVTEMVKSRNYLGLPVVIVRFSLSLPALRSRSGRSIINGNWAIDRPGKYEGGGTMFTYRRPNEIRSTAGESFLAEGPTNEVLDVYMIFQQPNPGVHYEYIVPFENPVSPQQPNHGTEGNTVNGQGGYDHHSNNHQENFNPAGAGRDPPRLPDNQVPVVQPPRRVREYNWKLAGATECSASCGKGFRYSIFHCVSRLNHVQVSDALCDSSSRPTPQEEACNLQPCPAFWDIGEWSECSKTCGLGMQHRQVLCRQIYANRTLNVHTSRCRDLERPEIASTCQLKICSEWQIRSEWTSCSVPCGLGQKSREVRCVSNVGDFVPDEECNMNLRPMDVENCDMGACAKSWFYTEWGNRCSAECGMGVRTRGVLCLTNHISSLPLEGCGSERPADSQVCNNGPCENRIEWFTGPWSQCSAECGPGSQQRSVVCLIKSDEGFTVMPPYECSSLDRPLSQQSCNLKACGAKWYHTDWSACSKTCEGGFRVREVRCLSDDMMSSEGCDEQLKPADKEDCNPEPCIPRIGRSSPNIPFGILLTFPNDFSILMNARPVFWLGNDTLRVSAALFAENRRRLCKGLKDKDSVLQGGEQKQRYCTDTDLFFRQESFFHWAFGVTEADCYGAIDVDSGKSILFVPKLPESYATWMGE</sequence>
<dbReference type="FunFam" id="2.20.100.10:FF:000005">
    <property type="entry name" value="ADAM metallopeptidase with thrombospondin type 1 motif 9"/>
    <property type="match status" value="1"/>
</dbReference>
<feature type="region of interest" description="Disordered" evidence="7">
    <location>
        <begin position="477"/>
        <end position="505"/>
    </location>
</feature>
<dbReference type="InterPro" id="IPR003591">
    <property type="entry name" value="Leu-rich_rpt_typical-subtyp"/>
</dbReference>
<keyword evidence="10" id="KW-1185">Reference proteome</keyword>
<dbReference type="GO" id="GO:0030145">
    <property type="term" value="F:manganese ion binding"/>
    <property type="evidence" value="ECO:0007669"/>
    <property type="project" value="InterPro"/>
</dbReference>
<feature type="region of interest" description="Disordered" evidence="7">
    <location>
        <begin position="527"/>
        <end position="594"/>
    </location>
</feature>
<evidence type="ECO:0000256" key="1">
    <source>
        <dbReference type="ARBA" id="ARBA00004498"/>
    </source>
</evidence>
<feature type="compositionally biased region" description="Low complexity" evidence="7">
    <location>
        <begin position="1152"/>
        <end position="1163"/>
    </location>
</feature>
<accession>A0A4U5U7F5</accession>
<dbReference type="EMBL" id="CM014081">
    <property type="protein sequence ID" value="TKS69778.1"/>
    <property type="molecule type" value="Genomic_DNA"/>
</dbReference>
<dbReference type="InterPro" id="IPR010294">
    <property type="entry name" value="ADAMTS_spacer1"/>
</dbReference>
<evidence type="ECO:0000256" key="4">
    <source>
        <dbReference type="ARBA" id="ARBA00022614"/>
    </source>
</evidence>
<dbReference type="PANTHER" id="PTHR13723">
    <property type="entry name" value="ADAMTS A DISINTEGRIN AND METALLOPROTEASE WITH THROMBOSPONDIN MOTIFS PROTEASE"/>
    <property type="match status" value="1"/>
</dbReference>
<dbReference type="InterPro" id="IPR007865">
    <property type="entry name" value="Aminopep_P_N"/>
</dbReference>
<dbReference type="GO" id="GO:0006508">
    <property type="term" value="P:proteolysis"/>
    <property type="evidence" value="ECO:0007669"/>
    <property type="project" value="TreeGrafter"/>
</dbReference>
<dbReference type="SUPFAM" id="SSF82895">
    <property type="entry name" value="TSP-1 type 1 repeat"/>
    <property type="match status" value="7"/>
</dbReference>
<dbReference type="SUPFAM" id="SSF53092">
    <property type="entry name" value="Creatinase/prolidase N-terminal domain"/>
    <property type="match status" value="1"/>
</dbReference>
<dbReference type="Gene3D" id="2.60.120.830">
    <property type="match status" value="1"/>
</dbReference>
<comment type="subcellular location">
    <subcellularLocation>
        <location evidence="1">Secreted</location>
        <location evidence="1">Extracellular space</location>
        <location evidence="1">Extracellular matrix</location>
    </subcellularLocation>
</comment>
<feature type="compositionally biased region" description="Polar residues" evidence="7">
    <location>
        <begin position="1439"/>
        <end position="1453"/>
    </location>
</feature>
<reference evidence="9 10" key="1">
    <citation type="submission" date="2019-01" db="EMBL/GenBank/DDBJ databases">
        <title>Genome Assembly of Collichthys lucidus.</title>
        <authorList>
            <person name="Cai M."/>
            <person name="Xiao S."/>
        </authorList>
    </citation>
    <scope>NUCLEOTIDE SEQUENCE [LARGE SCALE GENOMIC DNA]</scope>
    <source>
        <strain evidence="9">JT15FE1705JMU</strain>
        <tissue evidence="9">Muscle</tissue>
    </source>
</reference>
<evidence type="ECO:0000256" key="5">
    <source>
        <dbReference type="ARBA" id="ARBA00022729"/>
    </source>
</evidence>
<dbReference type="InterPro" id="IPR001611">
    <property type="entry name" value="Leu-rich_rpt"/>
</dbReference>
<organism evidence="9 10">
    <name type="scientific">Collichthys lucidus</name>
    <name type="common">Big head croaker</name>
    <name type="synonym">Sciaena lucida</name>
    <dbReference type="NCBI Taxonomy" id="240159"/>
    <lineage>
        <taxon>Eukaryota</taxon>
        <taxon>Metazoa</taxon>
        <taxon>Chordata</taxon>
        <taxon>Craniata</taxon>
        <taxon>Vertebrata</taxon>
        <taxon>Euteleostomi</taxon>
        <taxon>Actinopterygii</taxon>
        <taxon>Neopterygii</taxon>
        <taxon>Teleostei</taxon>
        <taxon>Neoteleostei</taxon>
        <taxon>Acanthomorphata</taxon>
        <taxon>Eupercaria</taxon>
        <taxon>Sciaenidae</taxon>
        <taxon>Collichthys</taxon>
    </lineage>
</organism>
<dbReference type="InterPro" id="IPR050439">
    <property type="entry name" value="ADAMTS_ADAMTS-like"/>
</dbReference>
<evidence type="ECO:0000256" key="6">
    <source>
        <dbReference type="ARBA" id="ARBA00022737"/>
    </source>
</evidence>
<feature type="compositionally biased region" description="Basic and acidic residues" evidence="7">
    <location>
        <begin position="477"/>
        <end position="501"/>
    </location>
</feature>
<feature type="domain" description="Aminopeptidase P N-terminal" evidence="8">
    <location>
        <begin position="1888"/>
        <end position="1973"/>
    </location>
</feature>
<feature type="region of interest" description="Disordered" evidence="7">
    <location>
        <begin position="1439"/>
        <end position="1487"/>
    </location>
</feature>
<dbReference type="InterPro" id="IPR029149">
    <property type="entry name" value="Creatin/AminoP/Spt16_N"/>
</dbReference>
<dbReference type="SUPFAM" id="SSF52058">
    <property type="entry name" value="L domain-like"/>
    <property type="match status" value="1"/>
</dbReference>
<dbReference type="Gene3D" id="3.40.350.10">
    <property type="entry name" value="Creatinase/prolidase N-terminal domain"/>
    <property type="match status" value="1"/>
</dbReference>
<dbReference type="Pfam" id="PF05195">
    <property type="entry name" value="AMP_N"/>
    <property type="match status" value="1"/>
</dbReference>
<keyword evidence="2" id="KW-0964">Secreted</keyword>
<keyword evidence="6" id="KW-0677">Repeat</keyword>
<dbReference type="GO" id="GO:0004222">
    <property type="term" value="F:metalloendopeptidase activity"/>
    <property type="evidence" value="ECO:0007669"/>
    <property type="project" value="TreeGrafter"/>
</dbReference>
<dbReference type="Proteomes" id="UP000298787">
    <property type="component" value="Chromosome 4"/>
</dbReference>
<keyword evidence="3" id="KW-0272">Extracellular matrix</keyword>
<dbReference type="InterPro" id="IPR032675">
    <property type="entry name" value="LRR_dom_sf"/>
</dbReference>
<gene>
    <name evidence="9" type="ORF">D9C73_003845</name>
</gene>
<dbReference type="FunFam" id="2.20.100.10:FF:000039">
    <property type="entry name" value="thrombospondin type-1 domain-containing protein 4"/>
    <property type="match status" value="1"/>
</dbReference>